<evidence type="ECO:0000256" key="4">
    <source>
        <dbReference type="ARBA" id="ARBA00022840"/>
    </source>
</evidence>
<comment type="caution">
    <text evidence="10">The sequence shown here is derived from an EMBL/GenBank/DDBJ whole genome shotgun (WGS) entry which is preliminary data.</text>
</comment>
<evidence type="ECO:0000313" key="10">
    <source>
        <dbReference type="EMBL" id="TCK22338.1"/>
    </source>
</evidence>
<feature type="domain" description="ABC transporter" evidence="8">
    <location>
        <begin position="335"/>
        <end position="561"/>
    </location>
</feature>
<keyword evidence="3" id="KW-0547">Nucleotide-binding</keyword>
<dbReference type="NCBIfam" id="TIGR02857">
    <property type="entry name" value="CydD"/>
    <property type="match status" value="1"/>
</dbReference>
<dbReference type="EMBL" id="SMFZ01000002">
    <property type="protein sequence ID" value="TCK22338.1"/>
    <property type="molecule type" value="Genomic_DNA"/>
</dbReference>
<feature type="transmembrane region" description="Helical" evidence="7">
    <location>
        <begin position="14"/>
        <end position="35"/>
    </location>
</feature>
<feature type="domain" description="ABC transmembrane type-1" evidence="9">
    <location>
        <begin position="609"/>
        <end position="891"/>
    </location>
</feature>
<feature type="transmembrane region" description="Helical" evidence="7">
    <location>
        <begin position="135"/>
        <end position="154"/>
    </location>
</feature>
<dbReference type="OrthoDB" id="9806127at2"/>
<dbReference type="InterPro" id="IPR003439">
    <property type="entry name" value="ABC_transporter-like_ATP-bd"/>
</dbReference>
<dbReference type="InterPro" id="IPR011527">
    <property type="entry name" value="ABC1_TM_dom"/>
</dbReference>
<feature type="transmembrane region" description="Helical" evidence="7">
    <location>
        <begin position="161"/>
        <end position="180"/>
    </location>
</feature>
<dbReference type="PROSITE" id="PS50929">
    <property type="entry name" value="ABC_TM1F"/>
    <property type="match status" value="2"/>
</dbReference>
<evidence type="ECO:0000259" key="8">
    <source>
        <dbReference type="PROSITE" id="PS50893"/>
    </source>
</evidence>
<accession>A0A4R1HKB7</accession>
<dbReference type="GO" id="GO:0140359">
    <property type="term" value="F:ABC-type transporter activity"/>
    <property type="evidence" value="ECO:0007669"/>
    <property type="project" value="InterPro"/>
</dbReference>
<dbReference type="RefSeq" id="WP_132431121.1">
    <property type="nucleotide sequence ID" value="NZ_SMFZ01000002.1"/>
</dbReference>
<feature type="domain" description="ABC transmembrane type-1" evidence="9">
    <location>
        <begin position="20"/>
        <end position="303"/>
    </location>
</feature>
<feature type="transmembrane region" description="Helical" evidence="7">
    <location>
        <begin position="240"/>
        <end position="268"/>
    </location>
</feature>
<dbReference type="CDD" id="cd03228">
    <property type="entry name" value="ABCC_MRP_Like"/>
    <property type="match status" value="1"/>
</dbReference>
<protein>
    <submittedName>
        <fullName evidence="10">ATP-binding cassette subfamily C protein CydCD</fullName>
    </submittedName>
</protein>
<evidence type="ECO:0000256" key="2">
    <source>
        <dbReference type="ARBA" id="ARBA00022692"/>
    </source>
</evidence>
<keyword evidence="2 7" id="KW-0812">Transmembrane</keyword>
<feature type="transmembrane region" description="Helical" evidence="7">
    <location>
        <begin position="274"/>
        <end position="291"/>
    </location>
</feature>
<name>A0A4R1HKB7_PSEEN</name>
<dbReference type="Pfam" id="PF00664">
    <property type="entry name" value="ABC_membrane"/>
    <property type="match status" value="1"/>
</dbReference>
<dbReference type="InterPro" id="IPR036640">
    <property type="entry name" value="ABC1_TM_sf"/>
</dbReference>
<feature type="transmembrane region" description="Helical" evidence="7">
    <location>
        <begin position="749"/>
        <end position="768"/>
    </location>
</feature>
<evidence type="ECO:0000313" key="11">
    <source>
        <dbReference type="Proteomes" id="UP000295560"/>
    </source>
</evidence>
<dbReference type="PANTHER" id="PTHR24221">
    <property type="entry name" value="ATP-BINDING CASSETTE SUB-FAMILY B"/>
    <property type="match status" value="1"/>
</dbReference>
<keyword evidence="11" id="KW-1185">Reference proteome</keyword>
<evidence type="ECO:0000259" key="9">
    <source>
        <dbReference type="PROSITE" id="PS50929"/>
    </source>
</evidence>
<dbReference type="Gene3D" id="1.20.1560.10">
    <property type="entry name" value="ABC transporter type 1, transmembrane domain"/>
    <property type="match status" value="2"/>
</dbReference>
<gene>
    <name evidence="10" type="ORF">EV378_6340</name>
</gene>
<dbReference type="Gene3D" id="3.40.50.300">
    <property type="entry name" value="P-loop containing nucleotide triphosphate hydrolases"/>
    <property type="match status" value="2"/>
</dbReference>
<dbReference type="InterPro" id="IPR027417">
    <property type="entry name" value="P-loop_NTPase"/>
</dbReference>
<dbReference type="GO" id="GO:0042883">
    <property type="term" value="P:cysteine transport"/>
    <property type="evidence" value="ECO:0007669"/>
    <property type="project" value="InterPro"/>
</dbReference>
<dbReference type="GO" id="GO:0016887">
    <property type="term" value="F:ATP hydrolysis activity"/>
    <property type="evidence" value="ECO:0007669"/>
    <property type="project" value="InterPro"/>
</dbReference>
<reference evidence="10 11" key="1">
    <citation type="submission" date="2019-03" db="EMBL/GenBank/DDBJ databases">
        <title>Sequencing the genomes of 1000 actinobacteria strains.</title>
        <authorList>
            <person name="Klenk H.-P."/>
        </authorList>
    </citation>
    <scope>NUCLEOTIDE SEQUENCE [LARGE SCALE GENOMIC DNA]</scope>
    <source>
        <strain evidence="10 11">DSM 44969</strain>
    </source>
</reference>
<keyword evidence="5 7" id="KW-1133">Transmembrane helix</keyword>
<dbReference type="CDD" id="cd18584">
    <property type="entry name" value="ABC_6TM_AarD_CydD"/>
    <property type="match status" value="1"/>
</dbReference>
<evidence type="ECO:0000256" key="6">
    <source>
        <dbReference type="ARBA" id="ARBA00023136"/>
    </source>
</evidence>
<feature type="domain" description="ABC transporter" evidence="8">
    <location>
        <begin position="924"/>
        <end position="1140"/>
    </location>
</feature>
<evidence type="ECO:0000256" key="5">
    <source>
        <dbReference type="ARBA" id="ARBA00022989"/>
    </source>
</evidence>
<feature type="transmembrane region" description="Helical" evidence="7">
    <location>
        <begin position="609"/>
        <end position="635"/>
    </location>
</feature>
<dbReference type="GO" id="GO:0045454">
    <property type="term" value="P:cell redox homeostasis"/>
    <property type="evidence" value="ECO:0007669"/>
    <property type="project" value="InterPro"/>
</dbReference>
<keyword evidence="6 7" id="KW-0472">Membrane</keyword>
<dbReference type="GO" id="GO:0034775">
    <property type="term" value="P:glutathione transmembrane transport"/>
    <property type="evidence" value="ECO:0007669"/>
    <property type="project" value="InterPro"/>
</dbReference>
<dbReference type="InterPro" id="IPR014216">
    <property type="entry name" value="ABC_transptr_CydD"/>
</dbReference>
<dbReference type="AlphaFoldDB" id="A0A4R1HKB7"/>
<organism evidence="10 11">
    <name type="scientific">Pseudonocardia endophytica</name>
    <dbReference type="NCBI Taxonomy" id="401976"/>
    <lineage>
        <taxon>Bacteria</taxon>
        <taxon>Bacillati</taxon>
        <taxon>Actinomycetota</taxon>
        <taxon>Actinomycetes</taxon>
        <taxon>Pseudonocardiales</taxon>
        <taxon>Pseudonocardiaceae</taxon>
        <taxon>Pseudonocardia</taxon>
    </lineage>
</organism>
<comment type="subcellular location">
    <subcellularLocation>
        <location evidence="1">Cell membrane</location>
        <topology evidence="1">Multi-pass membrane protein</topology>
    </subcellularLocation>
</comment>
<dbReference type="PROSITE" id="PS50893">
    <property type="entry name" value="ABC_TRANSPORTER_2"/>
    <property type="match status" value="2"/>
</dbReference>
<dbReference type="GO" id="GO:0005886">
    <property type="term" value="C:plasma membrane"/>
    <property type="evidence" value="ECO:0007669"/>
    <property type="project" value="UniProtKB-SubCell"/>
</dbReference>
<dbReference type="InterPro" id="IPR039421">
    <property type="entry name" value="Type_1_exporter"/>
</dbReference>
<dbReference type="GO" id="GO:0005524">
    <property type="term" value="F:ATP binding"/>
    <property type="evidence" value="ECO:0007669"/>
    <property type="project" value="UniProtKB-KW"/>
</dbReference>
<dbReference type="SUPFAM" id="SSF52540">
    <property type="entry name" value="P-loop containing nucleoside triphosphate hydrolases"/>
    <property type="match status" value="2"/>
</dbReference>
<dbReference type="SMART" id="SM00382">
    <property type="entry name" value="AAA"/>
    <property type="match status" value="2"/>
</dbReference>
<feature type="transmembrane region" description="Helical" evidence="7">
    <location>
        <begin position="47"/>
        <end position="69"/>
    </location>
</feature>
<sequence length="1140" mass="117338">MRPLDPRLLREAAAARRFVVLGAGIAVVAAVLVLVQAELLSRLVAEGFLGGAGLAALAPALAGVAAVTLGRAGLVWAGEAAAHRAGADVVRRLRRTLVDRVLRLGPQHPDLPSTAEVTTVATRGLDDVAGYFGRYLPALLVAAVVPVVVGVRILTADWLSGVIVGATVPLIPVFAILVGLHTERSTRRQWRALAVLGHHFLDLLSGLDTLVAFGRARRQGGRLRALAEAHRRATMRTLRVAFLSALVLELVATLSVALVAVSIGLRLVDGRLDLATGLLVLLLAPEVYLPLRAVGARFHDAAAGAAAVDDALAVIDLPVPARGGDPAPDPAGETIRLRGIRIDGRSGPVLDGLDLDIAPGTLLGVEGRSGAGKTTLLDVITGLRTPDAGSIRVGGVDLSDIDRDAWLGRVARVYQRPVLLAGTVADNLLLGSPGAGVQQLGRAAELAGLDVSLDTPVGEDGAGLSTGQRRRVALARALVADRPLLLLDEPTEGVDAETEVDIAQALGRIAMGRTVVVVSHRPELLARCDRVLTVLPPARHVRAVDGLVPMPAARTAATPTTGVPAPAARADAPAGAVAVPAVADDPSLTAPAAWWSSLVAPGQRWRLPLALVLGSAALGSGVALTATSAWLISAAALQPPVLTLMVAIVAVRAFGLGKGVLRYAERLVSHDAALRAGSAERARIWARLVALGPAASARLRRGDLLARLVSDADAPQDLLVRSLLPAASAVVVGAATTVGLALLRPAAGLALACGLCIAGIAAPALAAATARRTERRSAALRGDVTSRTVELLSAAPELLVLGAAERYRDALAEVDDRLARVRRRSALAVGAGQALATAGLGAATVACAAAGLVALRAGTLPGPALAVLVLTPLALAEVVAGLPDAAVRLLSVRPALQRLRALDRVEPAVADRPLAARVDPPHELRARDLAVRWPGAGTDAVHGLDLDLRGNRVALVGPSGSGKSSVVATMLRTLDPAGGRLEADGRGVTTVAADDVRAGIAWCGPWTHLFDSTLRANLALARPDASDEEMVAVLRRARLGAWFDGLPHGLDTPLGEHGGAVSGGERQRLGVTRALLADRPVLVLDEPTAHLDPATADSLSAELIAATEGRTALLVTHRPEHLPGLDPVRLGRERDPVLSA</sequence>
<feature type="transmembrane region" description="Helical" evidence="7">
    <location>
        <begin position="641"/>
        <end position="661"/>
    </location>
</feature>
<dbReference type="SUPFAM" id="SSF90123">
    <property type="entry name" value="ABC transporter transmembrane region"/>
    <property type="match status" value="2"/>
</dbReference>
<dbReference type="InterPro" id="IPR003593">
    <property type="entry name" value="AAA+_ATPase"/>
</dbReference>
<evidence type="ECO:0000256" key="7">
    <source>
        <dbReference type="SAM" id="Phobius"/>
    </source>
</evidence>
<dbReference type="InterPro" id="IPR014223">
    <property type="entry name" value="ABC_CydC/D"/>
</dbReference>
<feature type="transmembrane region" description="Helical" evidence="7">
    <location>
        <begin position="723"/>
        <end position="743"/>
    </location>
</feature>
<dbReference type="PANTHER" id="PTHR24221:SF590">
    <property type="entry name" value="COMPONENT LINKED WITH THE ASSEMBLY OF CYTOCHROME' TRANSPORT TRANSMEMBRANE ATP-BINDING PROTEIN ABC TRANSPORTER CYDD-RELATED"/>
    <property type="match status" value="1"/>
</dbReference>
<keyword evidence="4 10" id="KW-0067">ATP-binding</keyword>
<evidence type="ECO:0000256" key="3">
    <source>
        <dbReference type="ARBA" id="ARBA00022741"/>
    </source>
</evidence>
<feature type="transmembrane region" description="Helical" evidence="7">
    <location>
        <begin position="827"/>
        <end position="853"/>
    </location>
</feature>
<dbReference type="Pfam" id="PF00005">
    <property type="entry name" value="ABC_tran"/>
    <property type="match status" value="2"/>
</dbReference>
<dbReference type="NCBIfam" id="TIGR02868">
    <property type="entry name" value="CydC"/>
    <property type="match status" value="1"/>
</dbReference>
<evidence type="ECO:0000256" key="1">
    <source>
        <dbReference type="ARBA" id="ARBA00004651"/>
    </source>
</evidence>
<dbReference type="Proteomes" id="UP000295560">
    <property type="component" value="Unassembled WGS sequence"/>
</dbReference>
<proteinExistence type="predicted"/>